<feature type="binding site" evidence="11">
    <location>
        <position position="52"/>
    </location>
    <ligand>
        <name>Zn(2+)</name>
        <dbReference type="ChEBI" id="CHEBI:29105"/>
        <label>1</label>
        <note>catalytic</note>
    </ligand>
</feature>
<name>A0A2R4VZG7_THEAF</name>
<feature type="binding site" evidence="10">
    <location>
        <begin position="342"/>
        <end position="346"/>
    </location>
    <ligand>
        <name>substrate</name>
    </ligand>
</feature>
<keyword evidence="4" id="KW-0255">Endonuclease</keyword>
<keyword evidence="14" id="KW-1185">Reference proteome</keyword>
<dbReference type="InterPro" id="IPR001587">
    <property type="entry name" value="RNase_J_CS"/>
</dbReference>
<evidence type="ECO:0000256" key="4">
    <source>
        <dbReference type="ARBA" id="ARBA00022759"/>
    </source>
</evidence>
<dbReference type="PIRSF" id="PIRSF004803">
    <property type="entry name" value="RnjA"/>
    <property type="match status" value="1"/>
</dbReference>
<dbReference type="AlphaFoldDB" id="A0A2R4VZG7"/>
<evidence type="ECO:0000256" key="7">
    <source>
        <dbReference type="ARBA" id="ARBA00022839"/>
    </source>
</evidence>
<dbReference type="GO" id="GO:0004534">
    <property type="term" value="F:5'-3' RNA exonuclease activity"/>
    <property type="evidence" value="ECO:0007669"/>
    <property type="project" value="InterPro"/>
</dbReference>
<dbReference type="GO" id="GO:0008270">
    <property type="term" value="F:zinc ion binding"/>
    <property type="evidence" value="ECO:0007669"/>
    <property type="project" value="InterPro"/>
</dbReference>
<dbReference type="InterPro" id="IPR001279">
    <property type="entry name" value="Metallo-B-lactamas"/>
</dbReference>
<feature type="binding site" evidence="11">
    <location>
        <position position="119"/>
    </location>
    <ligand>
        <name>Zn(2+)</name>
        <dbReference type="ChEBI" id="CHEBI:29105"/>
        <label>1</label>
        <note>catalytic</note>
    </ligand>
</feature>
<keyword evidence="2" id="KW-0540">Nuclease</keyword>
<feature type="domain" description="Metallo-beta-lactamase" evidence="12">
    <location>
        <begin position="1"/>
        <end position="192"/>
    </location>
</feature>
<evidence type="ECO:0000256" key="9">
    <source>
        <dbReference type="PIRSR" id="PIRSR004803-1"/>
    </source>
</evidence>
<dbReference type="Pfam" id="PF07521">
    <property type="entry name" value="RMMBL"/>
    <property type="match status" value="1"/>
</dbReference>
<dbReference type="InterPro" id="IPR042173">
    <property type="entry name" value="RNase_J_2"/>
</dbReference>
<dbReference type="Gene3D" id="3.40.50.10710">
    <property type="entry name" value="Metallo-hydrolase/oxidoreductase"/>
    <property type="match status" value="1"/>
</dbReference>
<keyword evidence="3 11" id="KW-0479">Metal-binding</keyword>
<protein>
    <submittedName>
        <fullName evidence="13">Ribonuclease J</fullName>
    </submittedName>
</protein>
<keyword evidence="7" id="KW-0269">Exonuclease</keyword>
<feature type="binding site" evidence="11">
    <location>
        <position position="141"/>
    </location>
    <ligand>
        <name>Zn(2+)</name>
        <dbReference type="ChEBI" id="CHEBI:29105"/>
        <label>1</label>
        <note>catalytic</note>
    </ligand>
</feature>
<dbReference type="GO" id="GO:0004521">
    <property type="term" value="F:RNA endonuclease activity"/>
    <property type="evidence" value="ECO:0007669"/>
    <property type="project" value="InterPro"/>
</dbReference>
<proteinExistence type="predicted"/>
<reference evidence="13 14" key="1">
    <citation type="submission" date="2017-04" db="EMBL/GenBank/DDBJ databases">
        <title>Genomic insights into metabolism of Thermodesulfobium acidiphilum.</title>
        <authorList>
            <person name="Toshchakov S.V."/>
            <person name="Frolov E.N."/>
            <person name="Kublanov I.V."/>
            <person name="Samarov N.I."/>
            <person name="Novikov A."/>
            <person name="Lebedinsky A.V."/>
            <person name="Bonch-Osmolovskaya E.A."/>
            <person name="Chernyh N.A."/>
        </authorList>
    </citation>
    <scope>NUCLEOTIDE SEQUENCE [LARGE SCALE GENOMIC DNA]</scope>
    <source>
        <strain evidence="13 14">3127-1</strain>
    </source>
</reference>
<dbReference type="Proteomes" id="UP000244792">
    <property type="component" value="Chromosome"/>
</dbReference>
<dbReference type="CDD" id="cd07714">
    <property type="entry name" value="RNaseJ_MBL-fold"/>
    <property type="match status" value="1"/>
</dbReference>
<keyword evidence="6 11" id="KW-0862">Zinc</keyword>
<dbReference type="Pfam" id="PF22505">
    <property type="entry name" value="RNase_J_b_CASP"/>
    <property type="match status" value="1"/>
</dbReference>
<dbReference type="NCBIfam" id="TIGR00649">
    <property type="entry name" value="MG423"/>
    <property type="match status" value="1"/>
</dbReference>
<dbReference type="OrthoDB" id="9758375at2"/>
<evidence type="ECO:0000256" key="6">
    <source>
        <dbReference type="ARBA" id="ARBA00022833"/>
    </source>
</evidence>
<dbReference type="InterPro" id="IPR011108">
    <property type="entry name" value="RMMBL"/>
</dbReference>
<evidence type="ECO:0000256" key="3">
    <source>
        <dbReference type="ARBA" id="ARBA00022723"/>
    </source>
</evidence>
<dbReference type="Pfam" id="PF17770">
    <property type="entry name" value="RNase_J_C"/>
    <property type="match status" value="1"/>
</dbReference>
<feature type="binding site" evidence="11">
    <location>
        <position position="368"/>
    </location>
    <ligand>
        <name>Zn(2+)</name>
        <dbReference type="ChEBI" id="CHEBI:29105"/>
        <label>1</label>
        <note>catalytic</note>
    </ligand>
</feature>
<dbReference type="InterPro" id="IPR030854">
    <property type="entry name" value="RNase_J_bac"/>
</dbReference>
<dbReference type="GO" id="GO:0003723">
    <property type="term" value="F:RNA binding"/>
    <property type="evidence" value="ECO:0007669"/>
    <property type="project" value="UniProtKB-KW"/>
</dbReference>
<feature type="active site" description="Proton donor" evidence="9">
    <location>
        <position position="173"/>
    </location>
</feature>
<dbReference type="Gene3D" id="3.60.15.10">
    <property type="entry name" value="Ribonuclease Z/Hydroxyacylglutathione hydrolase-like"/>
    <property type="match status" value="1"/>
</dbReference>
<feature type="binding site" evidence="11">
    <location>
        <position position="54"/>
    </location>
    <ligand>
        <name>Zn(2+)</name>
        <dbReference type="ChEBI" id="CHEBI:29105"/>
        <label>1</label>
        <note>catalytic</note>
    </ligand>
</feature>
<dbReference type="PANTHER" id="PTHR43694:SF1">
    <property type="entry name" value="RIBONUCLEASE J"/>
    <property type="match status" value="1"/>
</dbReference>
<gene>
    <name evidence="13" type="ORF">TDSAC_0571</name>
</gene>
<feature type="active site" description="Proton acceptor" evidence="9">
    <location>
        <position position="346"/>
    </location>
</feature>
<dbReference type="EMBL" id="CP020921">
    <property type="protein sequence ID" value="AWB09945.1"/>
    <property type="molecule type" value="Genomic_DNA"/>
</dbReference>
<evidence type="ECO:0000256" key="5">
    <source>
        <dbReference type="ARBA" id="ARBA00022801"/>
    </source>
</evidence>
<dbReference type="Pfam" id="PF00753">
    <property type="entry name" value="Lactamase_B"/>
    <property type="match status" value="1"/>
</dbReference>
<accession>A0A2R4VZG7</accession>
<evidence type="ECO:0000256" key="8">
    <source>
        <dbReference type="ARBA" id="ARBA00022884"/>
    </source>
</evidence>
<keyword evidence="8" id="KW-0694">RNA-binding</keyword>
<comment type="cofactor">
    <cofactor evidence="11">
        <name>Zn(2+)</name>
        <dbReference type="ChEBI" id="CHEBI:29105"/>
    </cofactor>
    <text evidence="11">Binds 2 Zn(2+) ions per subunit. It is not clear if Zn(2+) or Mg(2+) is physiologically important.</text>
</comment>
<evidence type="ECO:0000256" key="2">
    <source>
        <dbReference type="ARBA" id="ARBA00022722"/>
    </source>
</evidence>
<dbReference type="SMART" id="SM00849">
    <property type="entry name" value="Lactamase_B"/>
    <property type="match status" value="1"/>
</dbReference>
<dbReference type="InterPro" id="IPR004613">
    <property type="entry name" value="RNase_J"/>
</dbReference>
<dbReference type="PROSITE" id="PS01292">
    <property type="entry name" value="UPF0036"/>
    <property type="match status" value="1"/>
</dbReference>
<dbReference type="KEGG" id="taci:TDSAC_0571"/>
<keyword evidence="5" id="KW-0378">Hydrolase</keyword>
<dbReference type="PANTHER" id="PTHR43694">
    <property type="entry name" value="RIBONUCLEASE J"/>
    <property type="match status" value="1"/>
</dbReference>
<keyword evidence="1" id="KW-0963">Cytoplasm</keyword>
<dbReference type="GO" id="GO:0006396">
    <property type="term" value="P:RNA processing"/>
    <property type="evidence" value="ECO:0007669"/>
    <property type="project" value="InterPro"/>
</dbReference>
<feature type="binding site" evidence="10">
    <location>
        <begin position="210"/>
        <end position="212"/>
    </location>
    <ligand>
        <name>substrate</name>
    </ligand>
</feature>
<dbReference type="SUPFAM" id="SSF56281">
    <property type="entry name" value="Metallo-hydrolase/oxidoreductase"/>
    <property type="match status" value="1"/>
</dbReference>
<organism evidence="13 14">
    <name type="scientific">Thermodesulfobium acidiphilum</name>
    <dbReference type="NCBI Taxonomy" id="1794699"/>
    <lineage>
        <taxon>Bacteria</taxon>
        <taxon>Pseudomonadati</taxon>
        <taxon>Thermodesulfobiota</taxon>
        <taxon>Thermodesulfobiia</taxon>
        <taxon>Thermodesulfobiales</taxon>
        <taxon>Thermodesulfobiaceae</taxon>
        <taxon>Thermodesulfobium</taxon>
    </lineage>
</organism>
<sequence>MTLFESERSLIVLDCGIKFPDPSFESSLLTADFQYVIEKKDKVKALFITHGHEDHIGAIPFLLKKVNIPIYGTKLTLGMVRAKLRDYKISPKDITFHEINSNEIIFVDDMFVESFHVNHSIPDGVGYAIHTPHGTIIHSGDFKFDQTPIDRKTTEYSKLVSISSKGIDLLILDITNVEREGFTPSERVVGEKFFDVFRKVNGRIILTTFASNIHRVQQAINASIAFDRKFCILGKSMVNTVSIAKELGYLSFPEEFQLKQHELKNQPLEKTTIITTGSQGEPLSVLTRIANNNHKDVKIFPNDTVIISASPIPGNETLVNKTINKLFKLGAEVLYEPNHKVHVSGHGSKEDIKLLINLVKPKNLLPFHGEFRHMKHFSDLAQNLNYSEKNIILAKNGAVVELNNGEVKIVDEIAIRNMIASGSEIIEFNKSSFLERKKLLEEGLILISLTFDPERFKILAEPRIKTLGLKNHDNIIQKEIESAIYSFFLKSPKIENTQKLEDKISNSIKELVFSQYRKYPAIFVQAIALNIK</sequence>
<evidence type="ECO:0000256" key="10">
    <source>
        <dbReference type="PIRSR" id="PIRSR004803-2"/>
    </source>
</evidence>
<dbReference type="InterPro" id="IPR041636">
    <property type="entry name" value="RNase_J_C"/>
</dbReference>
<feature type="binding site" evidence="11">
    <location>
        <position position="55"/>
    </location>
    <ligand>
        <name>Zn(2+)</name>
        <dbReference type="ChEBI" id="CHEBI:29105"/>
        <label>1</label>
        <note>catalytic</note>
    </ligand>
</feature>
<dbReference type="Gene3D" id="3.10.20.580">
    <property type="match status" value="1"/>
</dbReference>
<evidence type="ECO:0000259" key="12">
    <source>
        <dbReference type="SMART" id="SM00849"/>
    </source>
</evidence>
<evidence type="ECO:0000256" key="11">
    <source>
        <dbReference type="PIRSR" id="PIRSR004803-3"/>
    </source>
</evidence>
<dbReference type="InterPro" id="IPR055132">
    <property type="entry name" value="RNase_J_b_CASP"/>
</dbReference>
<evidence type="ECO:0000256" key="1">
    <source>
        <dbReference type="ARBA" id="ARBA00022490"/>
    </source>
</evidence>
<evidence type="ECO:0000313" key="13">
    <source>
        <dbReference type="EMBL" id="AWB09945.1"/>
    </source>
</evidence>
<dbReference type="InterPro" id="IPR036866">
    <property type="entry name" value="RibonucZ/Hydroxyglut_hydro"/>
</dbReference>
<evidence type="ECO:0000313" key="14">
    <source>
        <dbReference type="Proteomes" id="UP000244792"/>
    </source>
</evidence>
<feature type="binding site" evidence="11">
    <location>
        <position position="50"/>
    </location>
    <ligand>
        <name>Zn(2+)</name>
        <dbReference type="ChEBI" id="CHEBI:29105"/>
        <label>1</label>
        <note>catalytic</note>
    </ligand>
</feature>